<protein>
    <submittedName>
        <fullName evidence="1">Uncharacterized protein</fullName>
    </submittedName>
</protein>
<reference evidence="1 2" key="1">
    <citation type="submission" date="2018-06" db="EMBL/GenBank/DDBJ databases">
        <authorList>
            <consortium name="Pathogen Informatics"/>
            <person name="Doyle S."/>
        </authorList>
    </citation>
    <scope>NUCLEOTIDE SEQUENCE [LARGE SCALE GENOMIC DNA]</scope>
    <source>
        <strain evidence="1 2">NCTC10865</strain>
    </source>
</reference>
<proteinExistence type="predicted"/>
<dbReference type="Proteomes" id="UP000254159">
    <property type="component" value="Unassembled WGS sequence"/>
</dbReference>
<name>A0A376REE1_ECOLX</name>
<evidence type="ECO:0000313" key="2">
    <source>
        <dbReference type="Proteomes" id="UP000254159"/>
    </source>
</evidence>
<dbReference type="AlphaFoldDB" id="A0A376REE1"/>
<gene>
    <name evidence="1" type="ORF">NCTC10865_01607</name>
</gene>
<sequence length="75" mass="8220">MTDIQFMHLRDGGNSFHVVIGQTVTSVNFQTETSGKGRGFGDTRQLLRLFGVSFGISIATGVDLDKRCANLCRKL</sequence>
<dbReference type="EMBL" id="UGCD01000002">
    <property type="protein sequence ID" value="STI16348.1"/>
    <property type="molecule type" value="Genomic_DNA"/>
</dbReference>
<organism evidence="1 2">
    <name type="scientific">Escherichia coli</name>
    <dbReference type="NCBI Taxonomy" id="562"/>
    <lineage>
        <taxon>Bacteria</taxon>
        <taxon>Pseudomonadati</taxon>
        <taxon>Pseudomonadota</taxon>
        <taxon>Gammaproteobacteria</taxon>
        <taxon>Enterobacterales</taxon>
        <taxon>Enterobacteriaceae</taxon>
        <taxon>Escherichia</taxon>
    </lineage>
</organism>
<evidence type="ECO:0000313" key="1">
    <source>
        <dbReference type="EMBL" id="STI16348.1"/>
    </source>
</evidence>
<accession>A0A376REE1</accession>